<sequence length="435" mass="47960">MGCATSKQQPVCRNCQAPCSPMQRSYSMHTHHHHHHHRSKQGRDTYHVVALTSSTLGSLMLDTVNQNHLDNGDNKAPENENINGGGGGGGGGDEIVHDKRSKDFSMGMIEAKTWSNMINEKIPKIVPKTPVITPPGEPETINTWELMEGLEDTSPLRIPPNLKSFSFHVAPNSAPSPFDLSGSRLQENLQTPPKPMWLEMPDNKSNSNSTSTSNSNSNTNSNAASIISEFDPDVISTFRKALEELPAANPFHLKPLEGEKVNGDVTGFNFIPQSKDRVVLYFTSLRGVRKTYEDCCYVRVILKGTDVRIDERDLSMHSGFKDELKELLGDGFNGGGLPRVFVGKKYIGGTEEIRQLHEDGQLEKLLEGCEKVDDGAGVCAACGDTRFVPCETCSGSCKVYYEGDYDEECDESEYGFQRCPDCNENGIVRCPMCCD</sequence>
<evidence type="ECO:0000313" key="2">
    <source>
        <dbReference type="Proteomes" id="UP001060215"/>
    </source>
</evidence>
<dbReference type="Proteomes" id="UP001060215">
    <property type="component" value="Chromosome 1"/>
</dbReference>
<name>A0ACC0IZJ8_9ERIC</name>
<organism evidence="1 2">
    <name type="scientific">Camellia lanceoleosa</name>
    <dbReference type="NCBI Taxonomy" id="1840588"/>
    <lineage>
        <taxon>Eukaryota</taxon>
        <taxon>Viridiplantae</taxon>
        <taxon>Streptophyta</taxon>
        <taxon>Embryophyta</taxon>
        <taxon>Tracheophyta</taxon>
        <taxon>Spermatophyta</taxon>
        <taxon>Magnoliopsida</taxon>
        <taxon>eudicotyledons</taxon>
        <taxon>Gunneridae</taxon>
        <taxon>Pentapetalae</taxon>
        <taxon>asterids</taxon>
        <taxon>Ericales</taxon>
        <taxon>Theaceae</taxon>
        <taxon>Camellia</taxon>
    </lineage>
</organism>
<evidence type="ECO:0000313" key="1">
    <source>
        <dbReference type="EMBL" id="KAI8030847.1"/>
    </source>
</evidence>
<comment type="caution">
    <text evidence="1">The sequence shown here is derived from an EMBL/GenBank/DDBJ whole genome shotgun (WGS) entry which is preliminary data.</text>
</comment>
<protein>
    <submittedName>
        <fullName evidence="1">Uncharacterized protein</fullName>
    </submittedName>
</protein>
<reference evidence="1 2" key="1">
    <citation type="journal article" date="2022" name="Plant J.">
        <title>Chromosome-level genome of Camellia lanceoleosa provides a valuable resource for understanding genome evolution and self-incompatibility.</title>
        <authorList>
            <person name="Gong W."/>
            <person name="Xiao S."/>
            <person name="Wang L."/>
            <person name="Liao Z."/>
            <person name="Chang Y."/>
            <person name="Mo W."/>
            <person name="Hu G."/>
            <person name="Li W."/>
            <person name="Zhao G."/>
            <person name="Zhu H."/>
            <person name="Hu X."/>
            <person name="Ji K."/>
            <person name="Xiang X."/>
            <person name="Song Q."/>
            <person name="Yuan D."/>
            <person name="Jin S."/>
            <person name="Zhang L."/>
        </authorList>
    </citation>
    <scope>NUCLEOTIDE SEQUENCE [LARGE SCALE GENOMIC DNA]</scope>
    <source>
        <strain evidence="1">SQ_2022a</strain>
    </source>
</reference>
<dbReference type="EMBL" id="CM045758">
    <property type="protein sequence ID" value="KAI8030847.1"/>
    <property type="molecule type" value="Genomic_DNA"/>
</dbReference>
<gene>
    <name evidence="1" type="ORF">LOK49_LG01G03799</name>
</gene>
<proteinExistence type="predicted"/>
<accession>A0ACC0IZJ8</accession>
<keyword evidence="2" id="KW-1185">Reference proteome</keyword>